<protein>
    <submittedName>
        <fullName evidence="1">Uncharacterized protein</fullName>
    </submittedName>
</protein>
<keyword evidence="2" id="KW-1185">Reference proteome</keyword>
<gene>
    <name evidence="1" type="ORF">DSO57_1015890</name>
</gene>
<sequence>MYGQEHHAFRWVYASNGDIPENAIVGGCEDDGTPLFVARHSYGGSLVIGKVALHLNGMNFGFEGDEHHTHEYEVLIGDICQVRWVPYSGHLTHCGYTPLKVDMRPTNKNSVLPRLAEGLGK</sequence>
<reference evidence="1" key="1">
    <citation type="submission" date="2022-04" db="EMBL/GenBank/DDBJ databases">
        <title>Genome of the entomopathogenic fungus Entomophthora muscae.</title>
        <authorList>
            <person name="Elya C."/>
            <person name="Lovett B.R."/>
            <person name="Lee E."/>
            <person name="Macias A.M."/>
            <person name="Hajek A.E."/>
            <person name="De Bivort B.L."/>
            <person name="Kasson M.T."/>
            <person name="De Fine Licht H.H."/>
            <person name="Stajich J.E."/>
        </authorList>
    </citation>
    <scope>NUCLEOTIDE SEQUENCE</scope>
    <source>
        <strain evidence="1">Berkeley</strain>
    </source>
</reference>
<organism evidence="1 2">
    <name type="scientific">Entomophthora muscae</name>
    <dbReference type="NCBI Taxonomy" id="34485"/>
    <lineage>
        <taxon>Eukaryota</taxon>
        <taxon>Fungi</taxon>
        <taxon>Fungi incertae sedis</taxon>
        <taxon>Zoopagomycota</taxon>
        <taxon>Entomophthoromycotina</taxon>
        <taxon>Entomophthoromycetes</taxon>
        <taxon>Entomophthorales</taxon>
        <taxon>Entomophthoraceae</taxon>
        <taxon>Entomophthora</taxon>
    </lineage>
</organism>
<proteinExistence type="predicted"/>
<name>A0ACC2S716_9FUNG</name>
<evidence type="ECO:0000313" key="1">
    <source>
        <dbReference type="EMBL" id="KAJ9058094.1"/>
    </source>
</evidence>
<dbReference type="EMBL" id="QTSX02005743">
    <property type="protein sequence ID" value="KAJ9058094.1"/>
    <property type="molecule type" value="Genomic_DNA"/>
</dbReference>
<evidence type="ECO:0000313" key="2">
    <source>
        <dbReference type="Proteomes" id="UP001165960"/>
    </source>
</evidence>
<dbReference type="Proteomes" id="UP001165960">
    <property type="component" value="Unassembled WGS sequence"/>
</dbReference>
<accession>A0ACC2S716</accession>
<comment type="caution">
    <text evidence="1">The sequence shown here is derived from an EMBL/GenBank/DDBJ whole genome shotgun (WGS) entry which is preliminary data.</text>
</comment>